<sequence length="132" mass="15452">MKRSHFQRAKHGDDYHQRVSHKIDNMFRMRKWFLFSLLMLAFPARAQTAAPSQKIEYRRDMPKSVACLMPRGAKSLFWGRFTPKAGSAPMALHLFDVGLNSHDDYHKHLMLDVFLLLNKPRRVNRVKSLSSL</sequence>
<accession>A0A2S8SU89</accession>
<organism evidence="2 3">
    <name type="scientific">Abditibacterium utsteinense</name>
    <dbReference type="NCBI Taxonomy" id="1960156"/>
    <lineage>
        <taxon>Bacteria</taxon>
        <taxon>Pseudomonadati</taxon>
        <taxon>Abditibacteriota</taxon>
        <taxon>Abditibacteriia</taxon>
        <taxon>Abditibacteriales</taxon>
        <taxon>Abditibacteriaceae</taxon>
        <taxon>Abditibacterium</taxon>
    </lineage>
</organism>
<feature type="chain" id="PRO_5016340149" evidence="1">
    <location>
        <begin position="47"/>
        <end position="132"/>
    </location>
</feature>
<gene>
    <name evidence="2" type="ORF">B1R32_106165</name>
</gene>
<dbReference type="RefSeq" id="WP_105483448.1">
    <property type="nucleotide sequence ID" value="NZ_NIGF01000006.1"/>
</dbReference>
<comment type="caution">
    <text evidence="2">The sequence shown here is derived from an EMBL/GenBank/DDBJ whole genome shotgun (WGS) entry which is preliminary data.</text>
</comment>
<feature type="signal peptide" evidence="1">
    <location>
        <begin position="1"/>
        <end position="46"/>
    </location>
</feature>
<dbReference type="AlphaFoldDB" id="A0A2S8SU89"/>
<evidence type="ECO:0000313" key="3">
    <source>
        <dbReference type="Proteomes" id="UP000237684"/>
    </source>
</evidence>
<protein>
    <submittedName>
        <fullName evidence="2">Uncharacterized protein</fullName>
    </submittedName>
</protein>
<dbReference type="InParanoid" id="A0A2S8SU89"/>
<name>A0A2S8SU89_9BACT</name>
<reference evidence="2 3" key="1">
    <citation type="journal article" date="2018" name="Syst. Appl. Microbiol.">
        <title>Abditibacterium utsteinense sp. nov., the first cultivated member of candidate phylum FBP, isolated from ice-free Antarctic soil samples.</title>
        <authorList>
            <person name="Tahon G."/>
            <person name="Tytgat B."/>
            <person name="Lebbe L."/>
            <person name="Carlier A."/>
            <person name="Willems A."/>
        </authorList>
    </citation>
    <scope>NUCLEOTIDE SEQUENCE [LARGE SCALE GENOMIC DNA]</scope>
    <source>
        <strain evidence="2 3">LMG 29911</strain>
    </source>
</reference>
<evidence type="ECO:0000313" key="2">
    <source>
        <dbReference type="EMBL" id="PQV64319.1"/>
    </source>
</evidence>
<dbReference type="EMBL" id="NIGF01000006">
    <property type="protein sequence ID" value="PQV64319.1"/>
    <property type="molecule type" value="Genomic_DNA"/>
</dbReference>
<keyword evidence="1" id="KW-0732">Signal</keyword>
<evidence type="ECO:0000256" key="1">
    <source>
        <dbReference type="SAM" id="SignalP"/>
    </source>
</evidence>
<proteinExistence type="predicted"/>
<keyword evidence="3" id="KW-1185">Reference proteome</keyword>
<dbReference type="Proteomes" id="UP000237684">
    <property type="component" value="Unassembled WGS sequence"/>
</dbReference>